<dbReference type="Pfam" id="PF07661">
    <property type="entry name" value="MORN_2"/>
    <property type="match status" value="3"/>
</dbReference>
<dbReference type="Gene3D" id="2.20.110.10">
    <property type="entry name" value="Histone H3 K4-specific methyltransferase SET7/9 N-terminal domain"/>
    <property type="match status" value="2"/>
</dbReference>
<gene>
    <name evidence="1" type="ORF">GGR27_000941</name>
</gene>
<keyword evidence="2" id="KW-1185">Reference proteome</keyword>
<accession>A0ABX0X8W3</accession>
<evidence type="ECO:0008006" key="3">
    <source>
        <dbReference type="Google" id="ProtNLM"/>
    </source>
</evidence>
<name>A0ABX0X8W3_9BACT</name>
<dbReference type="PROSITE" id="PS51257">
    <property type="entry name" value="PROKAR_LIPOPROTEIN"/>
    <property type="match status" value="1"/>
</dbReference>
<reference evidence="1 2" key="1">
    <citation type="submission" date="2020-03" db="EMBL/GenBank/DDBJ databases">
        <title>Genomic Encyclopedia of Type Strains, Phase IV (KMG-IV): sequencing the most valuable type-strain genomes for metagenomic binning, comparative biology and taxonomic classification.</title>
        <authorList>
            <person name="Goeker M."/>
        </authorList>
    </citation>
    <scope>NUCLEOTIDE SEQUENCE [LARGE SCALE GENOMIC DNA]</scope>
    <source>
        <strain evidence="1 2">DSM 105096</strain>
    </source>
</reference>
<organism evidence="1 2">
    <name type="scientific">Neolewinella antarctica</name>
    <dbReference type="NCBI Taxonomy" id="442734"/>
    <lineage>
        <taxon>Bacteria</taxon>
        <taxon>Pseudomonadati</taxon>
        <taxon>Bacteroidota</taxon>
        <taxon>Saprospiria</taxon>
        <taxon>Saprospirales</taxon>
        <taxon>Lewinellaceae</taxon>
        <taxon>Neolewinella</taxon>
    </lineage>
</organism>
<sequence length="212" mass="23561">MHRIAGLLLFSTFLFVSCDGLEPVVETDEDGTRHEFTVDPKTKLRQGELREYFPDGELMAEANYRDGELQGQRKLYDEAGNPVVLENYDQGILSGAYTSYVGDGKPSLRGTYVDGAMNGIWTGYYPDGKIREVVNFNDNHENGPFREWYPDGQPKASGNYRDGDNEDGILHLYAEDGALEKVMSCDLGACRTIWTADSTTAAPPGVDMQLPE</sequence>
<dbReference type="InterPro" id="IPR011652">
    <property type="entry name" value="MORN_2"/>
</dbReference>
<evidence type="ECO:0000313" key="2">
    <source>
        <dbReference type="Proteomes" id="UP000770785"/>
    </source>
</evidence>
<proteinExistence type="predicted"/>
<protein>
    <recommendedName>
        <fullName evidence="3">Toxin-antitoxin system YwqK family antitoxin</fullName>
    </recommendedName>
</protein>
<dbReference type="RefSeq" id="WP_168036210.1">
    <property type="nucleotide sequence ID" value="NZ_JAATJH010000001.1"/>
</dbReference>
<dbReference type="Proteomes" id="UP000770785">
    <property type="component" value="Unassembled WGS sequence"/>
</dbReference>
<comment type="caution">
    <text evidence="1">The sequence shown here is derived from an EMBL/GenBank/DDBJ whole genome shotgun (WGS) entry which is preliminary data.</text>
</comment>
<dbReference type="SUPFAM" id="SSF82185">
    <property type="entry name" value="Histone H3 K4-specific methyltransferase SET7/9 N-terminal domain"/>
    <property type="match status" value="1"/>
</dbReference>
<evidence type="ECO:0000313" key="1">
    <source>
        <dbReference type="EMBL" id="NJC25460.1"/>
    </source>
</evidence>
<dbReference type="EMBL" id="JAATJH010000001">
    <property type="protein sequence ID" value="NJC25460.1"/>
    <property type="molecule type" value="Genomic_DNA"/>
</dbReference>